<evidence type="ECO:0000256" key="2">
    <source>
        <dbReference type="ARBA" id="ARBA00022679"/>
    </source>
</evidence>
<protein>
    <recommendedName>
        <fullName evidence="3">Sulfotransferase</fullName>
        <ecNumber evidence="3">2.8.2.-</ecNumber>
    </recommendedName>
</protein>
<dbReference type="Gene3D" id="3.40.50.300">
    <property type="entry name" value="P-loop containing nucleotide triphosphate hydrolases"/>
    <property type="match status" value="1"/>
</dbReference>
<dbReference type="AlphaFoldDB" id="A0A5N6Q427"/>
<dbReference type="InterPro" id="IPR027417">
    <property type="entry name" value="P-loop_NTPase"/>
</dbReference>
<dbReference type="PANTHER" id="PTHR11783">
    <property type="entry name" value="SULFOTRANSFERASE SULT"/>
    <property type="match status" value="1"/>
</dbReference>
<name>A0A5N6Q427_9ASTR</name>
<evidence type="ECO:0000313" key="6">
    <source>
        <dbReference type="Proteomes" id="UP000326396"/>
    </source>
</evidence>
<reference evidence="5 6" key="1">
    <citation type="submission" date="2019-05" db="EMBL/GenBank/DDBJ databases">
        <title>Mikania micrantha, genome provides insights into the molecular mechanism of rapid growth.</title>
        <authorList>
            <person name="Liu B."/>
        </authorList>
    </citation>
    <scope>NUCLEOTIDE SEQUENCE [LARGE SCALE GENOMIC DNA]</scope>
    <source>
        <strain evidence="5">NLD-2019</strain>
        <tissue evidence="5">Leaf</tissue>
    </source>
</reference>
<sequence>MGTSGQGPGEPKYLKDDEVSEECLSLLPTLPSERGWVSSSLYNYQGFWHNARQLQGVISCQKHFQAQETDILLVTTPKSGTTWFKSLLFTLINRTRFPPTQHDHPLRSNSPHMLVPFMELNLYVNHDQNPPDLSSFTSPRLFSTHLPYKSLPKSVQDSPCKIVYICRNPKDAFVSLWAFTNQLRLEEMGVNSLEQVFDQFCNGVSLCGPFWDHVLSYWRESLKNREKICFLTYEEMKEEPGVHLRKLGEFLGCPFSLKEEDEGLVDGILEICSFEKLSNLKVNIEGKLPSGEKNSAFFRKGEVGDWKNYLTKEMVERLDKICEEKFNGSGFKFK</sequence>
<comment type="caution">
    <text evidence="5">The sequence shown here is derived from an EMBL/GenBank/DDBJ whole genome shotgun (WGS) entry which is preliminary data.</text>
</comment>
<keyword evidence="2 3" id="KW-0808">Transferase</keyword>
<dbReference type="Pfam" id="PF00685">
    <property type="entry name" value="Sulfotransfer_1"/>
    <property type="match status" value="1"/>
</dbReference>
<comment type="similarity">
    <text evidence="1 3">Belongs to the sulfotransferase 1 family.</text>
</comment>
<dbReference type="EMBL" id="SZYD01000001">
    <property type="protein sequence ID" value="KAD7478747.1"/>
    <property type="molecule type" value="Genomic_DNA"/>
</dbReference>
<gene>
    <name evidence="5" type="ORF">E3N88_01883</name>
</gene>
<dbReference type="SUPFAM" id="SSF52540">
    <property type="entry name" value="P-loop containing nucleoside triphosphate hydrolases"/>
    <property type="match status" value="1"/>
</dbReference>
<dbReference type="GO" id="GO:0008146">
    <property type="term" value="F:sulfotransferase activity"/>
    <property type="evidence" value="ECO:0007669"/>
    <property type="project" value="InterPro"/>
</dbReference>
<dbReference type="InterPro" id="IPR000863">
    <property type="entry name" value="Sulfotransferase_dom"/>
</dbReference>
<evidence type="ECO:0000259" key="4">
    <source>
        <dbReference type="Pfam" id="PF00685"/>
    </source>
</evidence>
<keyword evidence="6" id="KW-1185">Reference proteome</keyword>
<feature type="domain" description="Sulfotransferase" evidence="4">
    <location>
        <begin position="69"/>
        <end position="330"/>
    </location>
</feature>
<evidence type="ECO:0000256" key="3">
    <source>
        <dbReference type="RuleBase" id="RU361155"/>
    </source>
</evidence>
<dbReference type="EC" id="2.8.2.-" evidence="3"/>
<evidence type="ECO:0000313" key="5">
    <source>
        <dbReference type="EMBL" id="KAD7478747.1"/>
    </source>
</evidence>
<accession>A0A5N6Q427</accession>
<proteinExistence type="inferred from homology"/>
<dbReference type="OrthoDB" id="205623at2759"/>
<dbReference type="Proteomes" id="UP000326396">
    <property type="component" value="Linkage Group LG1"/>
</dbReference>
<evidence type="ECO:0000256" key="1">
    <source>
        <dbReference type="ARBA" id="ARBA00005771"/>
    </source>
</evidence>
<organism evidence="5 6">
    <name type="scientific">Mikania micrantha</name>
    <name type="common">bitter vine</name>
    <dbReference type="NCBI Taxonomy" id="192012"/>
    <lineage>
        <taxon>Eukaryota</taxon>
        <taxon>Viridiplantae</taxon>
        <taxon>Streptophyta</taxon>
        <taxon>Embryophyta</taxon>
        <taxon>Tracheophyta</taxon>
        <taxon>Spermatophyta</taxon>
        <taxon>Magnoliopsida</taxon>
        <taxon>eudicotyledons</taxon>
        <taxon>Gunneridae</taxon>
        <taxon>Pentapetalae</taxon>
        <taxon>asterids</taxon>
        <taxon>campanulids</taxon>
        <taxon>Asterales</taxon>
        <taxon>Asteraceae</taxon>
        <taxon>Asteroideae</taxon>
        <taxon>Heliantheae alliance</taxon>
        <taxon>Eupatorieae</taxon>
        <taxon>Mikania</taxon>
    </lineage>
</organism>